<feature type="transmembrane region" description="Helical" evidence="2">
    <location>
        <begin position="312"/>
        <end position="337"/>
    </location>
</feature>
<feature type="compositionally biased region" description="Polar residues" evidence="1">
    <location>
        <begin position="648"/>
        <end position="666"/>
    </location>
</feature>
<proteinExistence type="predicted"/>
<evidence type="ECO:0000256" key="2">
    <source>
        <dbReference type="SAM" id="Phobius"/>
    </source>
</evidence>
<keyword evidence="2" id="KW-1133">Transmembrane helix</keyword>
<gene>
    <name evidence="3" type="ORF">H4219_003880</name>
</gene>
<dbReference type="GO" id="GO:0006915">
    <property type="term" value="P:apoptotic process"/>
    <property type="evidence" value="ECO:0007669"/>
    <property type="project" value="InterPro"/>
</dbReference>
<dbReference type="PANTHER" id="PTHR37402">
    <property type="entry name" value="GRAM DOMAIN-CONTAINING PROTEIN 4"/>
    <property type="match status" value="1"/>
</dbReference>
<dbReference type="EMBL" id="JANBPU010000109">
    <property type="protein sequence ID" value="KAJ1916260.1"/>
    <property type="molecule type" value="Genomic_DNA"/>
</dbReference>
<reference evidence="3" key="1">
    <citation type="submission" date="2022-07" db="EMBL/GenBank/DDBJ databases">
        <title>Phylogenomic reconstructions and comparative analyses of Kickxellomycotina fungi.</title>
        <authorList>
            <person name="Reynolds N.K."/>
            <person name="Stajich J.E."/>
            <person name="Barry K."/>
            <person name="Grigoriev I.V."/>
            <person name="Crous P."/>
            <person name="Smith M.E."/>
        </authorList>
    </citation>
    <scope>NUCLEOTIDE SEQUENCE</scope>
    <source>
        <strain evidence="3">NBRC 100468</strain>
    </source>
</reference>
<feature type="compositionally biased region" description="Polar residues" evidence="1">
    <location>
        <begin position="22"/>
        <end position="48"/>
    </location>
</feature>
<dbReference type="Proteomes" id="UP001150538">
    <property type="component" value="Unassembled WGS sequence"/>
</dbReference>
<evidence type="ECO:0000313" key="3">
    <source>
        <dbReference type="EMBL" id="KAJ1916260.1"/>
    </source>
</evidence>
<dbReference type="AlphaFoldDB" id="A0A9W8DSQ8"/>
<feature type="transmembrane region" description="Helical" evidence="2">
    <location>
        <begin position="422"/>
        <end position="439"/>
    </location>
</feature>
<comment type="caution">
    <text evidence="3">The sequence shown here is derived from an EMBL/GenBank/DDBJ whole genome shotgun (WGS) entry which is preliminary data.</text>
</comment>
<keyword evidence="4" id="KW-1185">Reference proteome</keyword>
<feature type="compositionally biased region" description="Polar residues" evidence="1">
    <location>
        <begin position="629"/>
        <end position="638"/>
    </location>
</feature>
<keyword evidence="2" id="KW-0472">Membrane</keyword>
<feature type="region of interest" description="Disordered" evidence="1">
    <location>
        <begin position="747"/>
        <end position="771"/>
    </location>
</feature>
<dbReference type="InterPro" id="IPR037847">
    <property type="entry name" value="GRAMDC4"/>
</dbReference>
<name>A0A9W8DSQ8_9FUNG</name>
<feature type="region of interest" description="Disordered" evidence="1">
    <location>
        <begin position="1"/>
        <end position="54"/>
    </location>
</feature>
<keyword evidence="2" id="KW-0812">Transmembrane</keyword>
<feature type="compositionally biased region" description="Low complexity" evidence="1">
    <location>
        <begin position="758"/>
        <end position="771"/>
    </location>
</feature>
<dbReference type="PANTHER" id="PTHR37402:SF1">
    <property type="entry name" value="GRAM DOMAIN-CONTAINING PROTEIN 4"/>
    <property type="match status" value="1"/>
</dbReference>
<accession>A0A9W8DSQ8</accession>
<organism evidence="3 4">
    <name type="scientific">Mycoemilia scoparia</name>
    <dbReference type="NCBI Taxonomy" id="417184"/>
    <lineage>
        <taxon>Eukaryota</taxon>
        <taxon>Fungi</taxon>
        <taxon>Fungi incertae sedis</taxon>
        <taxon>Zoopagomycota</taxon>
        <taxon>Kickxellomycotina</taxon>
        <taxon>Kickxellomycetes</taxon>
        <taxon>Kickxellales</taxon>
        <taxon>Kickxellaceae</taxon>
        <taxon>Mycoemilia</taxon>
    </lineage>
</organism>
<sequence length="902" mass="101654">MPIPSIIRSSTNTDSKEEILLTGNQKSKAASSSTDSLEPVFSFTSSGESKPKPSATAQYYNMCAKSPNPIFTRAYTNISNERLFSAPKQMPLLPASFPSGFKDLSQKYEKEKKGGFSSIMNSIKDLLPPQKLSPAKPLSQTMFQVKDPQQEPPNVPLEPHEYDHLLRCMEALGMWDERGISSLFFLDDVDDSDLVGENRQKEALQLIKDRTTGIKFEEVDSKLVVRKDLYKFSDGSLNYYSYFKDSALAAIQNRFSDRLISRHQMTDTFSTDKFICSVARFVRLSGPYQHLFLWLRSIACWDKPRESMFWCLLYFFLVFSGFIGVAILALPALIMAYHRIRPTHAAKTMGFDKLDSGIINSRLVHVASQGFLGKTKLGQAFWKAWRKELGTPSHIIVADTADLMERAKNCFNWVDPRASRRAMYISFILGFLYFLTPHYFRERLIFTAIGIEFFILAPFQLRYTQFRRLLWVSEWVLWQCPTDLEHAITVLRANNPKCASAAHFITNEESDPPVTIGTLDQDRIQRNVLTYTDSMHSLKTREEGELLIEPGPLLRPTSRARRSIEIMASPVHMCSSAPPGMASQEMMTSDSEDSQHIKEPISPSKNIGGPTTEKTSKRIKRKAERIKNRITSMLSGKNQHQDQKSADNNETSESSEAKSSFDQTVRSAPAGMSDQYLLPAENNLLAVNSSAYDLNIPRFSEPPPPTAAPAGTNTTNSIDLNYYEGFSNSSQDLIADKPRKSVFSKISKVANRHRRNRSNSSSNMSEDSSSVMSVAPSELDTLSMSIAPSIDLYRSGTLMSVCGINPLQENFPISVFRCRHNKLPGKLIMGCDMFAFRRTKTSGNQILVGPIPYDSVIAFRKFSLLKWNGLAVQLFGGDECRFYFGKQYDEAYACFVSRCIQA</sequence>
<protein>
    <submittedName>
        <fullName evidence="3">Uncharacterized protein</fullName>
    </submittedName>
</protein>
<evidence type="ECO:0000313" key="4">
    <source>
        <dbReference type="Proteomes" id="UP001150538"/>
    </source>
</evidence>
<feature type="region of interest" description="Disordered" evidence="1">
    <location>
        <begin position="572"/>
        <end position="666"/>
    </location>
</feature>
<dbReference type="OrthoDB" id="1708389at2759"/>
<evidence type="ECO:0000256" key="1">
    <source>
        <dbReference type="SAM" id="MobiDB-lite"/>
    </source>
</evidence>